<evidence type="ECO:0000313" key="1">
    <source>
        <dbReference type="EMBL" id="MDC8638595.1"/>
    </source>
</evidence>
<dbReference type="AlphaFoldDB" id="A0A9X4BS85"/>
<accession>A0A9X4BS85</accession>
<name>A0A9X4BS85_9XANT</name>
<comment type="caution">
    <text evidence="1">The sequence shown here is derived from an EMBL/GenBank/DDBJ whole genome shotgun (WGS) entry which is preliminary data.</text>
</comment>
<gene>
    <name evidence="1" type="ORF">NY667_12325</name>
</gene>
<reference evidence="1" key="2">
    <citation type="submission" date="2022-08" db="EMBL/GenBank/DDBJ databases">
        <authorList>
            <person name="Iruegas-Bocardo F."/>
            <person name="Weisberg A.J."/>
            <person name="Riutta E.R."/>
            <person name="Kilday K."/>
            <person name="Bonkowski J.C."/>
            <person name="Creswell T."/>
            <person name="Daughtrey M.L."/>
            <person name="Rane K."/>
            <person name="Grunwald N.J."/>
            <person name="Chang J.H."/>
            <person name="Putnam M.L."/>
        </authorList>
    </citation>
    <scope>NUCLEOTIDE SEQUENCE</scope>
    <source>
        <strain evidence="1">22-338</strain>
    </source>
</reference>
<proteinExistence type="predicted"/>
<dbReference type="Proteomes" id="UP001140230">
    <property type="component" value="Unassembled WGS sequence"/>
</dbReference>
<dbReference type="RefSeq" id="WP_146094651.1">
    <property type="nucleotide sequence ID" value="NZ_CP168173.1"/>
</dbReference>
<protein>
    <submittedName>
        <fullName evidence="1">Uncharacterized protein</fullName>
    </submittedName>
</protein>
<sequence length="96" mass="10572">MHLIFAPVLFSSMPHAAVGGLLAFLDCLAAYFQQSERKAVAHSMAVRVCDDAVDCTAQRLRRRKASPVVSTFNIPRRAAQRVCVQYLHAAHAQAVH</sequence>
<evidence type="ECO:0000313" key="2">
    <source>
        <dbReference type="Proteomes" id="UP001140230"/>
    </source>
</evidence>
<dbReference type="EMBL" id="JANWTP010000036">
    <property type="protein sequence ID" value="MDC8638595.1"/>
    <property type="molecule type" value="Genomic_DNA"/>
</dbReference>
<reference evidence="1" key="1">
    <citation type="journal article" date="2022" name="Phytopathology">
        <title>Whole genome sequencing-based tracing of a 2022 introduction and outbreak of Xanthomonas hortorum pv. pelargonii.</title>
        <authorList>
            <person name="Iruegas Bocardo F."/>
            <person name="Weisberg A.J."/>
            <person name="Riutta E.R."/>
            <person name="Kilday K.B."/>
            <person name="Bonkowski J.C."/>
            <person name="Creswell T.C."/>
            <person name="Daughtrey M."/>
            <person name="Rane K.K."/>
            <person name="Grunwald N.J."/>
            <person name="Chang J.H."/>
            <person name="Putnam M."/>
        </authorList>
    </citation>
    <scope>NUCLEOTIDE SEQUENCE</scope>
    <source>
        <strain evidence="1">22-338</strain>
    </source>
</reference>
<organism evidence="1 2">
    <name type="scientific">Xanthomonas hortorum pv. hederae</name>
    <dbReference type="NCBI Taxonomy" id="453603"/>
    <lineage>
        <taxon>Bacteria</taxon>
        <taxon>Pseudomonadati</taxon>
        <taxon>Pseudomonadota</taxon>
        <taxon>Gammaproteobacteria</taxon>
        <taxon>Lysobacterales</taxon>
        <taxon>Lysobacteraceae</taxon>
        <taxon>Xanthomonas</taxon>
    </lineage>
</organism>